<accession>A0A2P7SKK1</accession>
<dbReference type="Pfam" id="PF13416">
    <property type="entry name" value="SBP_bac_8"/>
    <property type="match status" value="1"/>
</dbReference>
<dbReference type="AlphaFoldDB" id="A0A2P7SKK1"/>
<dbReference type="Gene3D" id="3.40.190.10">
    <property type="entry name" value="Periplasmic binding protein-like II"/>
    <property type="match status" value="2"/>
</dbReference>
<dbReference type="PANTHER" id="PTHR43649">
    <property type="entry name" value="ARABINOSE-BINDING PROTEIN-RELATED"/>
    <property type="match status" value="1"/>
</dbReference>
<organism evidence="4 5">
    <name type="scientific">Pseudaminobacter soli</name>
    <name type="common">ex Li et al. 2025</name>
    <dbReference type="NCBI Taxonomy" id="1295366"/>
    <lineage>
        <taxon>Bacteria</taxon>
        <taxon>Pseudomonadati</taxon>
        <taxon>Pseudomonadota</taxon>
        <taxon>Alphaproteobacteria</taxon>
        <taxon>Hyphomicrobiales</taxon>
        <taxon>Phyllobacteriaceae</taxon>
        <taxon>Pseudaminobacter</taxon>
    </lineage>
</organism>
<name>A0A2P7SKK1_9HYPH</name>
<evidence type="ECO:0000256" key="3">
    <source>
        <dbReference type="ARBA" id="ARBA00022764"/>
    </source>
</evidence>
<keyword evidence="3" id="KW-0574">Periplasm</keyword>
<evidence type="ECO:0000256" key="1">
    <source>
        <dbReference type="ARBA" id="ARBA00004418"/>
    </source>
</evidence>
<evidence type="ECO:0000313" key="5">
    <source>
        <dbReference type="Proteomes" id="UP000240653"/>
    </source>
</evidence>
<dbReference type="GO" id="GO:0042597">
    <property type="term" value="C:periplasmic space"/>
    <property type="evidence" value="ECO:0007669"/>
    <property type="project" value="UniProtKB-SubCell"/>
</dbReference>
<comment type="subcellular location">
    <subcellularLocation>
        <location evidence="1">Periplasm</location>
    </subcellularLocation>
</comment>
<dbReference type="EMBL" id="PXYL01000002">
    <property type="protein sequence ID" value="PSJ63018.1"/>
    <property type="molecule type" value="Genomic_DNA"/>
</dbReference>
<dbReference type="PANTHER" id="PTHR43649:SF13">
    <property type="entry name" value="CARBOHYDRATE ABC TRANSPORTER SUBSTRATE-BINDING PROTEIN"/>
    <property type="match status" value="1"/>
</dbReference>
<dbReference type="OrthoDB" id="9811622at2"/>
<comment type="similarity">
    <text evidence="2">Belongs to the bacterial solute-binding protein 1 family.</text>
</comment>
<keyword evidence="5" id="KW-1185">Reference proteome</keyword>
<dbReference type="SUPFAM" id="SSF53850">
    <property type="entry name" value="Periplasmic binding protein-like II"/>
    <property type="match status" value="1"/>
</dbReference>
<gene>
    <name evidence="4" type="ORF">C7I85_05515</name>
</gene>
<proteinExistence type="inferred from homology"/>
<protein>
    <submittedName>
        <fullName evidence="4">ABC transporter substrate-binding protein</fullName>
    </submittedName>
</protein>
<dbReference type="InterPro" id="IPR006059">
    <property type="entry name" value="SBP"/>
</dbReference>
<reference evidence="4 5" key="1">
    <citation type="submission" date="2018-03" db="EMBL/GenBank/DDBJ databases">
        <title>The draft genome of Mesorhizobium soli JCM 19897.</title>
        <authorList>
            <person name="Li L."/>
            <person name="Liu L."/>
            <person name="Liang L."/>
            <person name="Wang T."/>
            <person name="Zhang X."/>
        </authorList>
    </citation>
    <scope>NUCLEOTIDE SEQUENCE [LARGE SCALE GENOMIC DNA]</scope>
    <source>
        <strain evidence="4 5">JCM 19897</strain>
    </source>
</reference>
<dbReference type="Proteomes" id="UP000240653">
    <property type="component" value="Unassembled WGS sequence"/>
</dbReference>
<evidence type="ECO:0000256" key="2">
    <source>
        <dbReference type="ARBA" id="ARBA00008520"/>
    </source>
</evidence>
<comment type="caution">
    <text evidence="4">The sequence shown here is derived from an EMBL/GenBank/DDBJ whole genome shotgun (WGS) entry which is preliminary data.</text>
</comment>
<evidence type="ECO:0000313" key="4">
    <source>
        <dbReference type="EMBL" id="PSJ63018.1"/>
    </source>
</evidence>
<sequence length="382" mass="41409">MSPPVRLKGMTWSHPRGYDPMVACSAIWEQRTGVRIDWDKRSLQDFESFPVEELARAYDLIVIDHPHVGQITAEGCLAPLDIPGREAERSELAGASVGQSYPSYNWEGRQCAFPIDAATQVQAWRPDALDAPPTKWSDMLDLARDGRVALALRPPHSLMSFYTLAGNLGHACAVEGDMLIAPEAGATVFEMLREIADLLDPASREMDPIAVSERMAEAGSKIVCSPLIYGYVSYSFPGFRPNRLAFVDIPEAGKNGPVGSALGGTGIAVSAFSRAREAAINFAYWVAGSEVQRGPYAAAGGQPGHAHAWEDDGVNAATSGFYKATRATLEGAWVRPRHNGYMAFQQAASDRLNEGLAGRQAPRAVIEDINRLFRESFAGVSR</sequence>
<dbReference type="InterPro" id="IPR050490">
    <property type="entry name" value="Bact_solute-bd_prot1"/>
</dbReference>